<evidence type="ECO:0000259" key="1">
    <source>
        <dbReference type="PROSITE" id="PS51819"/>
    </source>
</evidence>
<protein>
    <submittedName>
        <fullName evidence="2">Ring-cleaving dioxygenase</fullName>
    </submittedName>
</protein>
<dbReference type="SUPFAM" id="SSF54593">
    <property type="entry name" value="Glyoxalase/Bleomycin resistance protein/Dihydroxybiphenyl dioxygenase"/>
    <property type="match status" value="1"/>
</dbReference>
<dbReference type="AlphaFoldDB" id="A0A6C2C604"/>
<evidence type="ECO:0000313" key="3">
    <source>
        <dbReference type="Proteomes" id="UP000371977"/>
    </source>
</evidence>
<dbReference type="GO" id="GO:0051213">
    <property type="term" value="F:dioxygenase activity"/>
    <property type="evidence" value="ECO:0007669"/>
    <property type="project" value="UniProtKB-KW"/>
</dbReference>
<keyword evidence="2" id="KW-0223">Dioxygenase</keyword>
<name>A0A6C2C604_9LACO</name>
<dbReference type="InterPro" id="IPR052537">
    <property type="entry name" value="Extradiol_RC_dioxygenase"/>
</dbReference>
<dbReference type="InterPro" id="IPR037523">
    <property type="entry name" value="VOC_core"/>
</dbReference>
<gene>
    <name evidence="2" type="ORF">ESZ50_07080</name>
</gene>
<feature type="domain" description="VOC" evidence="1">
    <location>
        <begin position="12"/>
        <end position="138"/>
    </location>
</feature>
<accession>A0A6C2C604</accession>
<dbReference type="Proteomes" id="UP000371977">
    <property type="component" value="Unassembled WGS sequence"/>
</dbReference>
<dbReference type="Gene3D" id="3.10.180.10">
    <property type="entry name" value="2,3-Dihydroxybiphenyl 1,2-Dioxygenase, domain 1"/>
    <property type="match status" value="2"/>
</dbReference>
<dbReference type="OrthoDB" id="9785698at2"/>
<evidence type="ECO:0000313" key="2">
    <source>
        <dbReference type="EMBL" id="TYC49003.1"/>
    </source>
</evidence>
<dbReference type="InterPro" id="IPR029068">
    <property type="entry name" value="Glyas_Bleomycin-R_OHBP_Dase"/>
</dbReference>
<dbReference type="EMBL" id="SDGZ01000015">
    <property type="protein sequence ID" value="TYC49003.1"/>
    <property type="molecule type" value="Genomic_DNA"/>
</dbReference>
<dbReference type="PANTHER" id="PTHR36110:SF3">
    <property type="entry name" value="VOC DOMAIN-CONTAINING PROTEIN"/>
    <property type="match status" value="1"/>
</dbReference>
<feature type="domain" description="VOC" evidence="1">
    <location>
        <begin position="163"/>
        <end position="282"/>
    </location>
</feature>
<keyword evidence="3" id="KW-1185">Reference proteome</keyword>
<dbReference type="PROSITE" id="PS51819">
    <property type="entry name" value="VOC"/>
    <property type="match status" value="2"/>
</dbReference>
<reference evidence="2 3" key="1">
    <citation type="submission" date="2019-01" db="EMBL/GenBank/DDBJ databases">
        <title>Weissella sp. nov., a novel lactic acid bacterium isolated from animal feces.</title>
        <authorList>
            <person name="Wang L.-T."/>
        </authorList>
    </citation>
    <scope>NUCLEOTIDE SEQUENCE [LARGE SCALE GENOMIC DNA]</scope>
    <source>
        <strain evidence="2 3">8H-2</strain>
    </source>
</reference>
<organism evidence="2 3">
    <name type="scientific">Weissella muntiaci</name>
    <dbReference type="NCBI Taxonomy" id="2508881"/>
    <lineage>
        <taxon>Bacteria</taxon>
        <taxon>Bacillati</taxon>
        <taxon>Bacillota</taxon>
        <taxon>Bacilli</taxon>
        <taxon>Lactobacillales</taxon>
        <taxon>Lactobacillaceae</taxon>
        <taxon>Weissella</taxon>
    </lineage>
</organism>
<dbReference type="RefSeq" id="WP_148622865.1">
    <property type="nucleotide sequence ID" value="NZ_SDGZ01000015.1"/>
</dbReference>
<keyword evidence="2" id="KW-0560">Oxidoreductase</keyword>
<sequence length="372" mass="41542">MTNIDERFPIGGIHHVTEITSNAQRIYDFFTNILGLRLAKLTVNQDDYQTYHLYFTDEDGNAGTDITFFDFPGLPQGQHGNYSIDRSSFRVPTDASLSYWAQRFDEAQVAHGPINERFGKRFMNFVDFDNQQYALISDEQNEGVVGGIPWEKSNVAKEHAIIGLGPTFIKLPAVENVKGILEEVLGFKYLGTDGSFHRFEVGAGGNGATVIVEESDDKQFALQAYGSIHHMALRVADPEALHYWVERINAYRFRHSGLVDRYYFSSEYFQIAPGVLFEIATDTPGVGALQDVQAGLAKIDNYEQALITSGFWIDETKDEAGTDLSLPPHLFPAGEAAKAKAAAILRPLDTSDANRDRSDDPLWTMADVLKER</sequence>
<dbReference type="InterPro" id="IPR004360">
    <property type="entry name" value="Glyas_Fos-R_dOase_dom"/>
</dbReference>
<dbReference type="PANTHER" id="PTHR36110">
    <property type="entry name" value="RING-CLEAVING DIOXYGENASE MHQE-RELATED"/>
    <property type="match status" value="1"/>
</dbReference>
<comment type="caution">
    <text evidence="2">The sequence shown here is derived from an EMBL/GenBank/DDBJ whole genome shotgun (WGS) entry which is preliminary data.</text>
</comment>
<proteinExistence type="predicted"/>
<dbReference type="Pfam" id="PF00903">
    <property type="entry name" value="Glyoxalase"/>
    <property type="match status" value="1"/>
</dbReference>